<dbReference type="KEGG" id="dpp:DICPUDRAFT_83904"/>
<feature type="compositionally biased region" description="Basic and acidic residues" evidence="1">
    <location>
        <begin position="136"/>
        <end position="150"/>
    </location>
</feature>
<feature type="compositionally biased region" description="Low complexity" evidence="1">
    <location>
        <begin position="119"/>
        <end position="135"/>
    </location>
</feature>
<dbReference type="InParanoid" id="F1A0Z5"/>
<sequence length="234" mass="26221">MEYLLASHHNSDPQNQNNKKTCAESQPPYSAPNLNDHTREQSHHHQSPHLFFAQIQNVKIWFQKSYGAKPSNQYNLPFKAPSHYLSHSQKESRYDSTGASNSSRSSQYPSHNEKESRYDSSGASASSPSSRSSPSHFEKQSSYDSTDKKDSTFNSIAKTGFKTPNREVIPGKGFNNNAVDVYKLSLGLGVSRSSSNRRIVMSICGIDPLLSESIQKDNFKSYSLIKLKNLLLLN</sequence>
<reference evidence="3" key="1">
    <citation type="journal article" date="2011" name="Genome Biol.">
        <title>Comparative genomics of the social amoebae Dictyostelium discoideum and Dictyostelium purpureum.</title>
        <authorList>
            <consortium name="US DOE Joint Genome Institute (JGI-PGF)"/>
            <person name="Sucgang R."/>
            <person name="Kuo A."/>
            <person name="Tian X."/>
            <person name="Salerno W."/>
            <person name="Parikh A."/>
            <person name="Feasley C.L."/>
            <person name="Dalin E."/>
            <person name="Tu H."/>
            <person name="Huang E."/>
            <person name="Barry K."/>
            <person name="Lindquist E."/>
            <person name="Shapiro H."/>
            <person name="Bruce D."/>
            <person name="Schmutz J."/>
            <person name="Salamov A."/>
            <person name="Fey P."/>
            <person name="Gaudet P."/>
            <person name="Anjard C."/>
            <person name="Babu M.M."/>
            <person name="Basu S."/>
            <person name="Bushmanova Y."/>
            <person name="van der Wel H."/>
            <person name="Katoh-Kurasawa M."/>
            <person name="Dinh C."/>
            <person name="Coutinho P.M."/>
            <person name="Saito T."/>
            <person name="Elias M."/>
            <person name="Schaap P."/>
            <person name="Kay R.R."/>
            <person name="Henrissat B."/>
            <person name="Eichinger L."/>
            <person name="Rivero F."/>
            <person name="Putnam N.H."/>
            <person name="West C.M."/>
            <person name="Loomis W.F."/>
            <person name="Chisholm R.L."/>
            <person name="Shaulsky G."/>
            <person name="Strassmann J.E."/>
            <person name="Queller D.C."/>
            <person name="Kuspa A."/>
            <person name="Grigoriev I.V."/>
        </authorList>
    </citation>
    <scope>NUCLEOTIDE SEQUENCE [LARGE SCALE GENOMIC DNA]</scope>
    <source>
        <strain evidence="3">QSDP1</strain>
    </source>
</reference>
<protein>
    <submittedName>
        <fullName evidence="2">Uncharacterized protein</fullName>
    </submittedName>
</protein>
<feature type="compositionally biased region" description="Polar residues" evidence="1">
    <location>
        <begin position="12"/>
        <end position="35"/>
    </location>
</feature>
<keyword evidence="3" id="KW-1185">Reference proteome</keyword>
<proteinExistence type="predicted"/>
<dbReference type="PANTHER" id="PTHR33656">
    <property type="entry name" value="EXPRESSED PROTEIN-RELATED"/>
    <property type="match status" value="1"/>
</dbReference>
<name>F1A0Z5_DICPU</name>
<evidence type="ECO:0000256" key="1">
    <source>
        <dbReference type="SAM" id="MobiDB-lite"/>
    </source>
</evidence>
<dbReference type="Proteomes" id="UP000001064">
    <property type="component" value="Unassembled WGS sequence"/>
</dbReference>
<dbReference type="VEuPathDB" id="AmoebaDB:DICPUDRAFT_83904"/>
<dbReference type="EMBL" id="GL871355">
    <property type="protein sequence ID" value="EGC30130.1"/>
    <property type="molecule type" value="Genomic_DNA"/>
</dbReference>
<dbReference type="RefSeq" id="XP_003293338.1">
    <property type="nucleotide sequence ID" value="XM_003293290.1"/>
</dbReference>
<evidence type="ECO:0000313" key="3">
    <source>
        <dbReference type="Proteomes" id="UP000001064"/>
    </source>
</evidence>
<dbReference type="GeneID" id="10511111"/>
<feature type="compositionally biased region" description="Polar residues" evidence="1">
    <location>
        <begin position="95"/>
        <end position="110"/>
    </location>
</feature>
<feature type="region of interest" description="Disordered" evidence="1">
    <location>
        <begin position="85"/>
        <end position="150"/>
    </location>
</feature>
<dbReference type="AlphaFoldDB" id="F1A0Z5"/>
<dbReference type="PANTHER" id="PTHR33656:SF1">
    <property type="entry name" value="EXPRESSED PROTEIN"/>
    <property type="match status" value="1"/>
</dbReference>
<organism evidence="2 3">
    <name type="scientific">Dictyostelium purpureum</name>
    <name type="common">Slime mold</name>
    <dbReference type="NCBI Taxonomy" id="5786"/>
    <lineage>
        <taxon>Eukaryota</taxon>
        <taxon>Amoebozoa</taxon>
        <taxon>Evosea</taxon>
        <taxon>Eumycetozoa</taxon>
        <taxon>Dictyostelia</taxon>
        <taxon>Dictyosteliales</taxon>
        <taxon>Dictyosteliaceae</taxon>
        <taxon>Dictyostelium</taxon>
    </lineage>
</organism>
<gene>
    <name evidence="2" type="ORF">DICPUDRAFT_83904</name>
</gene>
<accession>F1A0Z5</accession>
<feature type="region of interest" description="Disordered" evidence="1">
    <location>
        <begin position="1"/>
        <end position="46"/>
    </location>
</feature>
<evidence type="ECO:0000313" key="2">
    <source>
        <dbReference type="EMBL" id="EGC30130.1"/>
    </source>
</evidence>